<dbReference type="EMBL" id="CAUYUJ010014893">
    <property type="protein sequence ID" value="CAK0847325.1"/>
    <property type="molecule type" value="Genomic_DNA"/>
</dbReference>
<reference evidence="2" key="1">
    <citation type="submission" date="2023-10" db="EMBL/GenBank/DDBJ databases">
        <authorList>
            <person name="Chen Y."/>
            <person name="Shah S."/>
            <person name="Dougan E. K."/>
            <person name="Thang M."/>
            <person name="Chan C."/>
        </authorList>
    </citation>
    <scope>NUCLEOTIDE SEQUENCE [LARGE SCALE GENOMIC DNA]</scope>
</reference>
<proteinExistence type="predicted"/>
<name>A0ABN9TMQ7_9DINO</name>
<evidence type="ECO:0000256" key="1">
    <source>
        <dbReference type="SAM" id="MobiDB-lite"/>
    </source>
</evidence>
<feature type="compositionally biased region" description="Basic residues" evidence="1">
    <location>
        <begin position="549"/>
        <end position="558"/>
    </location>
</feature>
<feature type="region of interest" description="Disordered" evidence="1">
    <location>
        <begin position="215"/>
        <end position="239"/>
    </location>
</feature>
<accession>A0ABN9TMQ7</accession>
<feature type="region of interest" description="Disordered" evidence="1">
    <location>
        <begin position="752"/>
        <end position="805"/>
    </location>
</feature>
<comment type="caution">
    <text evidence="2">The sequence shown here is derived from an EMBL/GenBank/DDBJ whole genome shotgun (WGS) entry which is preliminary data.</text>
</comment>
<feature type="compositionally biased region" description="Polar residues" evidence="1">
    <location>
        <begin position="773"/>
        <end position="784"/>
    </location>
</feature>
<evidence type="ECO:0000313" key="3">
    <source>
        <dbReference type="Proteomes" id="UP001189429"/>
    </source>
</evidence>
<organism evidence="2 3">
    <name type="scientific">Prorocentrum cordatum</name>
    <dbReference type="NCBI Taxonomy" id="2364126"/>
    <lineage>
        <taxon>Eukaryota</taxon>
        <taxon>Sar</taxon>
        <taxon>Alveolata</taxon>
        <taxon>Dinophyceae</taxon>
        <taxon>Prorocentrales</taxon>
        <taxon>Prorocentraceae</taxon>
        <taxon>Prorocentrum</taxon>
    </lineage>
</organism>
<feature type="region of interest" description="Disordered" evidence="1">
    <location>
        <begin position="546"/>
        <end position="565"/>
    </location>
</feature>
<feature type="region of interest" description="Disordered" evidence="1">
    <location>
        <begin position="55"/>
        <end position="142"/>
    </location>
</feature>
<gene>
    <name evidence="2" type="ORF">PCOR1329_LOCUS40566</name>
</gene>
<feature type="compositionally biased region" description="Basic and acidic residues" evidence="1">
    <location>
        <begin position="94"/>
        <end position="122"/>
    </location>
</feature>
<dbReference type="Proteomes" id="UP001189429">
    <property type="component" value="Unassembled WGS sequence"/>
</dbReference>
<sequence>MAPDENESARRALLGFAAMADDDGQILTARLNSNAAAVGGIVERAIIRQLRLDRRQQKSDEVMPGANNPDPGAEGHIGAAHEHAAPARAQADPARLDSRAEKGPPQELHRRVKRLKDDRDLRAPASQPRIESAPPETEHGWSGAAGGCANGAGDLVHVSSGDSVGRWSLLSSNVGEVKLSRAKPEEREQFKAFDEAEWAVLNRPGALRVLSLAEPQHAAKTKPDRAPSSRMARRWKGQGGAFSAERARSRWRARGLHDPDTEKLIAYPPSPQPESAPIFAAALHCIATWSRPRNRAQGGGARAGRRALGVARHSRAFLLDLGFRDLLLEPCYWSKREEGQLVAQVLIEVDDLLLDSLGSHEKWLHGSLQGRFAFGKWGGNEVAFACRRAREERPRTASVSIRRSTSRSSRQRRLIAAAEPRDKSIVTGRVLANSLSGVSWIALESRREILGAAIMFASSLNHATTQDVLLRKEVLQLARDTAAQCFMIWKCDLSLVAAMTASDAVGIGTEGPAERMQSHCFAVPALARALQSERAGIARAPAPVVPRAGPRRARRAGPRARGALPRGLRRRGGAMAAAQVAHGHGLSVAPAAGGDAPDCEVKRVLALADDYAFKVVQHYSTYGELSSAGEACFQALADTVGRIPPALAGECVRVHLAGFTSQVIDRLRAEPCRPLIGAALEWASGVQRQARGAGLHRDALGSGGWLARLRQVRDTARPPDEPVLAGHESVHAIDRVVEVAKQVSMQLPNILEPFKPPEPAAVEAVDVLDGDSPQDNGSVSQPSQDGGRGHARGASASGTTITVDR</sequence>
<protein>
    <submittedName>
        <fullName evidence="2">Uncharacterized protein</fullName>
    </submittedName>
</protein>
<evidence type="ECO:0000313" key="2">
    <source>
        <dbReference type="EMBL" id="CAK0847325.1"/>
    </source>
</evidence>
<keyword evidence="3" id="KW-1185">Reference proteome</keyword>